<keyword evidence="3" id="KW-1185">Reference proteome</keyword>
<proteinExistence type="predicted"/>
<feature type="domain" description="REase AHJR-like" evidence="1">
    <location>
        <begin position="1"/>
        <end position="63"/>
    </location>
</feature>
<sequence length="86" mass="10228">MSISANDLEQKTLEDLRKNFESRAYRFIEHPSEDEIPRFLDSYRPDALAFGEHDRVIIEIKIPGGLRSNKIDLERFRFNLVHIQRL</sequence>
<evidence type="ECO:0000259" key="1">
    <source>
        <dbReference type="Pfam" id="PF18743"/>
    </source>
</evidence>
<gene>
    <name evidence="2" type="ORF">GCM10007870_20920</name>
</gene>
<dbReference type="EMBL" id="BSNV01000013">
    <property type="protein sequence ID" value="GLQ66508.1"/>
    <property type="molecule type" value="Genomic_DNA"/>
</dbReference>
<dbReference type="Pfam" id="PF18743">
    <property type="entry name" value="AHJR-like"/>
    <property type="match status" value="1"/>
</dbReference>
<accession>A0ABQ5WTT8</accession>
<dbReference type="Proteomes" id="UP001156629">
    <property type="component" value="Unassembled WGS sequence"/>
</dbReference>
<dbReference type="InterPro" id="IPR040902">
    <property type="entry name" value="AHJR-like"/>
</dbReference>
<name>A0ABQ5WTT8_9PROT</name>
<protein>
    <recommendedName>
        <fullName evidence="1">REase AHJR-like domain-containing protein</fullName>
    </recommendedName>
</protein>
<evidence type="ECO:0000313" key="2">
    <source>
        <dbReference type="EMBL" id="GLQ66508.1"/>
    </source>
</evidence>
<dbReference type="RefSeq" id="WP_264815967.1">
    <property type="nucleotide sequence ID" value="NZ_BSNV01000013.1"/>
</dbReference>
<organism evidence="2 3">
    <name type="scientific">Gluconobacter kondonii</name>
    <dbReference type="NCBI Taxonomy" id="941463"/>
    <lineage>
        <taxon>Bacteria</taxon>
        <taxon>Pseudomonadati</taxon>
        <taxon>Pseudomonadota</taxon>
        <taxon>Alphaproteobacteria</taxon>
        <taxon>Acetobacterales</taxon>
        <taxon>Acetobacteraceae</taxon>
        <taxon>Gluconobacter</taxon>
    </lineage>
</organism>
<evidence type="ECO:0000313" key="3">
    <source>
        <dbReference type="Proteomes" id="UP001156629"/>
    </source>
</evidence>
<reference evidence="3" key="1">
    <citation type="journal article" date="2019" name="Int. J. Syst. Evol. Microbiol.">
        <title>The Global Catalogue of Microorganisms (GCM) 10K type strain sequencing project: providing services to taxonomists for standard genome sequencing and annotation.</title>
        <authorList>
            <consortium name="The Broad Institute Genomics Platform"/>
            <consortium name="The Broad Institute Genome Sequencing Center for Infectious Disease"/>
            <person name="Wu L."/>
            <person name="Ma J."/>
        </authorList>
    </citation>
    <scope>NUCLEOTIDE SEQUENCE [LARGE SCALE GENOMIC DNA]</scope>
    <source>
        <strain evidence="3">NBRC 3266</strain>
    </source>
</reference>
<comment type="caution">
    <text evidence="2">The sequence shown here is derived from an EMBL/GenBank/DDBJ whole genome shotgun (WGS) entry which is preliminary data.</text>
</comment>